<evidence type="ECO:0000313" key="2">
    <source>
        <dbReference type="Proteomes" id="UP001152130"/>
    </source>
</evidence>
<name>A0A9W8PU28_9HYPO</name>
<keyword evidence="2" id="KW-1185">Reference proteome</keyword>
<organism evidence="1 2">
    <name type="scientific">Fusarium irregulare</name>
    <dbReference type="NCBI Taxonomy" id="2494466"/>
    <lineage>
        <taxon>Eukaryota</taxon>
        <taxon>Fungi</taxon>
        <taxon>Dikarya</taxon>
        <taxon>Ascomycota</taxon>
        <taxon>Pezizomycotina</taxon>
        <taxon>Sordariomycetes</taxon>
        <taxon>Hypocreomycetidae</taxon>
        <taxon>Hypocreales</taxon>
        <taxon>Nectriaceae</taxon>
        <taxon>Fusarium</taxon>
        <taxon>Fusarium incarnatum-equiseti species complex</taxon>
    </lineage>
</organism>
<dbReference type="Proteomes" id="UP001152130">
    <property type="component" value="Unassembled WGS sequence"/>
</dbReference>
<sequence>MSTAIPSFEERCRNNQHPIPSNATSRLLWYIQGPSLTDNVFVLSDSSDPAGPSQLYALEPTDSKPRWHDISREPVTTPAVSSVTVQSRELQGHPDWWASETHRHADPDFDFCVYGDEHENGTRKLLQCCGEDRPHEHVPLLVKASTQPFVTIHDYISAVHPWIFSLREGILAASLNPPDDGSKLVINYNDISSVKISSEERWTLMTRDFFAENPPYNPPDNPPSIWHTMFTG</sequence>
<comment type="caution">
    <text evidence="1">The sequence shown here is derived from an EMBL/GenBank/DDBJ whole genome shotgun (WGS) entry which is preliminary data.</text>
</comment>
<dbReference type="OrthoDB" id="3944545at2759"/>
<dbReference type="EMBL" id="JAPDHF010000005">
    <property type="protein sequence ID" value="KAJ4017657.1"/>
    <property type="molecule type" value="Genomic_DNA"/>
</dbReference>
<protein>
    <submittedName>
        <fullName evidence="1">Uncharacterized protein</fullName>
    </submittedName>
</protein>
<reference evidence="1" key="1">
    <citation type="submission" date="2022-10" db="EMBL/GenBank/DDBJ databases">
        <title>Fusarium specimens isolated from Avocado Roots.</title>
        <authorList>
            <person name="Stajich J."/>
            <person name="Roper C."/>
            <person name="Heimlech-Rivalta G."/>
        </authorList>
    </citation>
    <scope>NUCLEOTIDE SEQUENCE</scope>
    <source>
        <strain evidence="1">CF00143</strain>
    </source>
</reference>
<accession>A0A9W8PU28</accession>
<dbReference type="AlphaFoldDB" id="A0A9W8PU28"/>
<evidence type="ECO:0000313" key="1">
    <source>
        <dbReference type="EMBL" id="KAJ4017657.1"/>
    </source>
</evidence>
<proteinExistence type="predicted"/>
<gene>
    <name evidence="1" type="ORF">NW766_003723</name>
</gene>